<dbReference type="AlphaFoldDB" id="A0A1W0WJF8"/>
<sequence length="274" mass="28780">MAVLIQLTVLVLAYLASTSAGNLVVFADLHAADVVPQQGSLAQPSNHGDPFGASSISESHESSSSSSSSEENEVKRPTPEVLNAIAHRIARGEALKVSYERRRSWSFNSRKEQKGRPHRYNTQQQQHHEGFPIHHGIVPPPSSNVVQPVENGLAPPSTPIAAVEPNAAAQRLILHGQGQGPRKPNQHPAGGKKPLVHQGVVAANPTSKRPPPKPSTVKPSTAAATPTKSSAAPSTKEAVSGSTTVASTSAAGSGTTSAPLNTTEIDFFNLQWIN</sequence>
<feature type="chain" id="PRO_5012415864" evidence="2">
    <location>
        <begin position="21"/>
        <end position="274"/>
    </location>
</feature>
<evidence type="ECO:0000313" key="4">
    <source>
        <dbReference type="Proteomes" id="UP000192578"/>
    </source>
</evidence>
<keyword evidence="2" id="KW-0732">Signal</keyword>
<evidence type="ECO:0000256" key="1">
    <source>
        <dbReference type="SAM" id="MobiDB-lite"/>
    </source>
</evidence>
<proteinExistence type="predicted"/>
<feature type="compositionally biased region" description="Low complexity" evidence="1">
    <location>
        <begin position="54"/>
        <end position="69"/>
    </location>
</feature>
<protein>
    <submittedName>
        <fullName evidence="3">Uncharacterized protein</fullName>
    </submittedName>
</protein>
<keyword evidence="4" id="KW-1185">Reference proteome</keyword>
<feature type="compositionally biased region" description="Basic and acidic residues" evidence="1">
    <location>
        <begin position="100"/>
        <end position="115"/>
    </location>
</feature>
<organism evidence="3 4">
    <name type="scientific">Hypsibius exemplaris</name>
    <name type="common">Freshwater tardigrade</name>
    <dbReference type="NCBI Taxonomy" id="2072580"/>
    <lineage>
        <taxon>Eukaryota</taxon>
        <taxon>Metazoa</taxon>
        <taxon>Ecdysozoa</taxon>
        <taxon>Tardigrada</taxon>
        <taxon>Eutardigrada</taxon>
        <taxon>Parachela</taxon>
        <taxon>Hypsibioidea</taxon>
        <taxon>Hypsibiidae</taxon>
        <taxon>Hypsibius</taxon>
    </lineage>
</organism>
<evidence type="ECO:0000313" key="3">
    <source>
        <dbReference type="EMBL" id="OQV15292.1"/>
    </source>
</evidence>
<feature type="region of interest" description="Disordered" evidence="1">
    <location>
        <begin position="40"/>
        <end position="77"/>
    </location>
</feature>
<feature type="signal peptide" evidence="2">
    <location>
        <begin position="1"/>
        <end position="20"/>
    </location>
</feature>
<feature type="region of interest" description="Disordered" evidence="1">
    <location>
        <begin position="100"/>
        <end position="127"/>
    </location>
</feature>
<comment type="caution">
    <text evidence="3">The sequence shown here is derived from an EMBL/GenBank/DDBJ whole genome shotgun (WGS) entry which is preliminary data.</text>
</comment>
<gene>
    <name evidence="3" type="ORF">BV898_10523</name>
</gene>
<dbReference type="EMBL" id="MTYJ01000091">
    <property type="protein sequence ID" value="OQV15292.1"/>
    <property type="molecule type" value="Genomic_DNA"/>
</dbReference>
<feature type="compositionally biased region" description="Low complexity" evidence="1">
    <location>
        <begin position="215"/>
        <end position="258"/>
    </location>
</feature>
<dbReference type="Proteomes" id="UP000192578">
    <property type="component" value="Unassembled WGS sequence"/>
</dbReference>
<feature type="region of interest" description="Disordered" evidence="1">
    <location>
        <begin position="203"/>
        <end position="260"/>
    </location>
</feature>
<evidence type="ECO:0000256" key="2">
    <source>
        <dbReference type="SAM" id="SignalP"/>
    </source>
</evidence>
<accession>A0A1W0WJF8</accession>
<reference evidence="4" key="1">
    <citation type="submission" date="2017-01" db="EMBL/GenBank/DDBJ databases">
        <title>Comparative genomics of anhydrobiosis in the tardigrade Hypsibius dujardini.</title>
        <authorList>
            <person name="Yoshida Y."/>
            <person name="Koutsovoulos G."/>
            <person name="Laetsch D."/>
            <person name="Stevens L."/>
            <person name="Kumar S."/>
            <person name="Horikawa D."/>
            <person name="Ishino K."/>
            <person name="Komine S."/>
            <person name="Tomita M."/>
            <person name="Blaxter M."/>
            <person name="Arakawa K."/>
        </authorList>
    </citation>
    <scope>NUCLEOTIDE SEQUENCE [LARGE SCALE GENOMIC DNA]</scope>
    <source>
        <strain evidence="4">Z151</strain>
    </source>
</reference>
<name>A0A1W0WJF8_HYPEX</name>